<dbReference type="Pfam" id="PF02597">
    <property type="entry name" value="ThiS"/>
    <property type="match status" value="1"/>
</dbReference>
<dbReference type="AlphaFoldDB" id="A0A1I4USG8"/>
<dbReference type="SUPFAM" id="SSF54285">
    <property type="entry name" value="MoaD/ThiS"/>
    <property type="match status" value="1"/>
</dbReference>
<organism evidence="1 2">
    <name type="scientific">Methanolobus profundi</name>
    <dbReference type="NCBI Taxonomy" id="487685"/>
    <lineage>
        <taxon>Archaea</taxon>
        <taxon>Methanobacteriati</taxon>
        <taxon>Methanobacteriota</taxon>
        <taxon>Stenosarchaea group</taxon>
        <taxon>Methanomicrobia</taxon>
        <taxon>Methanosarcinales</taxon>
        <taxon>Methanosarcinaceae</taxon>
        <taxon>Methanolobus</taxon>
    </lineage>
</organism>
<accession>A0A1I4USG8</accession>
<dbReference type="OrthoDB" id="62285at2157"/>
<dbReference type="InterPro" id="IPR016155">
    <property type="entry name" value="Mopterin_synth/thiamin_S_b"/>
</dbReference>
<evidence type="ECO:0000313" key="2">
    <source>
        <dbReference type="Proteomes" id="UP000198535"/>
    </source>
</evidence>
<dbReference type="InterPro" id="IPR003749">
    <property type="entry name" value="ThiS/MoaD-like"/>
</dbReference>
<dbReference type="STRING" id="487685.SAMN04488696_2853"/>
<dbReference type="EMBL" id="FOUJ01000008">
    <property type="protein sequence ID" value="SFM91937.1"/>
    <property type="molecule type" value="Genomic_DNA"/>
</dbReference>
<dbReference type="RefSeq" id="WP_091938097.1">
    <property type="nucleotide sequence ID" value="NZ_FOUJ01000008.1"/>
</dbReference>
<reference evidence="2" key="1">
    <citation type="submission" date="2016-10" db="EMBL/GenBank/DDBJ databases">
        <authorList>
            <person name="Varghese N."/>
            <person name="Submissions S."/>
        </authorList>
    </citation>
    <scope>NUCLEOTIDE SEQUENCE [LARGE SCALE GENOMIC DNA]</scope>
    <source>
        <strain evidence="2">Mob M</strain>
    </source>
</reference>
<name>A0A1I4USG8_9EURY</name>
<evidence type="ECO:0000313" key="1">
    <source>
        <dbReference type="EMBL" id="SFM91937.1"/>
    </source>
</evidence>
<dbReference type="Proteomes" id="UP000198535">
    <property type="component" value="Unassembled WGS sequence"/>
</dbReference>
<proteinExistence type="predicted"/>
<dbReference type="Gene3D" id="3.10.20.30">
    <property type="match status" value="1"/>
</dbReference>
<sequence length="64" mass="7104">MKIRLPSGKTEDIDLGPLTVEELLRELDIAQGEVLVSRDGEIIPEDTILNIDDNIRIMQVVFGG</sequence>
<gene>
    <name evidence="1" type="ORF">SAMN04488696_2853</name>
</gene>
<protein>
    <submittedName>
        <fullName evidence="1">Sulfur carrier protein</fullName>
    </submittedName>
</protein>
<keyword evidence="2" id="KW-1185">Reference proteome</keyword>
<dbReference type="InterPro" id="IPR012675">
    <property type="entry name" value="Beta-grasp_dom_sf"/>
</dbReference>